<evidence type="ECO:0000259" key="19">
    <source>
        <dbReference type="PROSITE" id="PS51384"/>
    </source>
</evidence>
<dbReference type="Gene3D" id="3.40.50.80">
    <property type="entry name" value="Nucleotide-binding domain of ferredoxin-NADP reductase (FNR) module"/>
    <property type="match status" value="1"/>
</dbReference>
<dbReference type="SUPFAM" id="SSF63380">
    <property type="entry name" value="Riboflavin synthase domain-like"/>
    <property type="match status" value="1"/>
</dbReference>
<accession>A0A0B7NCY8</accession>
<dbReference type="InterPro" id="IPR017927">
    <property type="entry name" value="FAD-bd_FR_type"/>
</dbReference>
<keyword evidence="10 17" id="KW-0560">Oxidoreductase</keyword>
<evidence type="ECO:0000256" key="1">
    <source>
        <dbReference type="ARBA" id="ARBA00001974"/>
    </source>
</evidence>
<evidence type="ECO:0000256" key="9">
    <source>
        <dbReference type="ARBA" id="ARBA00022989"/>
    </source>
</evidence>
<feature type="binding site" evidence="16">
    <location>
        <position position="113"/>
    </location>
    <ligand>
        <name>FAD</name>
        <dbReference type="ChEBI" id="CHEBI:57692"/>
    </ligand>
</feature>
<reference evidence="20 21" key="1">
    <citation type="submission" date="2014-09" db="EMBL/GenBank/DDBJ databases">
        <authorList>
            <person name="Ellenberger Sabrina"/>
        </authorList>
    </citation>
    <scope>NUCLEOTIDE SEQUENCE [LARGE SCALE GENOMIC DNA]</scope>
    <source>
        <strain evidence="20 21">CBS 412.66</strain>
    </source>
</reference>
<dbReference type="InterPro" id="IPR001433">
    <property type="entry name" value="OxRdtase_FAD/NAD-bd"/>
</dbReference>
<evidence type="ECO:0000256" key="3">
    <source>
        <dbReference type="ARBA" id="ARBA00005156"/>
    </source>
</evidence>
<dbReference type="InterPro" id="IPR008333">
    <property type="entry name" value="Cbr1-like_FAD-bd_dom"/>
</dbReference>
<dbReference type="Pfam" id="PF00970">
    <property type="entry name" value="FAD_binding_6"/>
    <property type="match status" value="1"/>
</dbReference>
<evidence type="ECO:0000256" key="12">
    <source>
        <dbReference type="ARBA" id="ARBA00023128"/>
    </source>
</evidence>
<dbReference type="EMBL" id="LN729408">
    <property type="protein sequence ID" value="CEP13242.1"/>
    <property type="molecule type" value="Genomic_DNA"/>
</dbReference>
<comment type="catalytic activity">
    <reaction evidence="14 17">
        <text>2 Fe(III)-[cytochrome b5] + NADH = 2 Fe(II)-[cytochrome b5] + NAD(+) + H(+)</text>
        <dbReference type="Rhea" id="RHEA:46680"/>
        <dbReference type="Rhea" id="RHEA-COMP:10438"/>
        <dbReference type="Rhea" id="RHEA-COMP:10439"/>
        <dbReference type="ChEBI" id="CHEBI:15378"/>
        <dbReference type="ChEBI" id="CHEBI:29033"/>
        <dbReference type="ChEBI" id="CHEBI:29034"/>
        <dbReference type="ChEBI" id="CHEBI:57540"/>
        <dbReference type="ChEBI" id="CHEBI:57945"/>
        <dbReference type="EC" id="1.6.2.2"/>
    </reaction>
</comment>
<dbReference type="InterPro" id="IPR017938">
    <property type="entry name" value="Riboflavin_synthase-like_b-brl"/>
</dbReference>
<keyword evidence="9 18" id="KW-1133">Transmembrane helix</keyword>
<dbReference type="CDD" id="cd06183">
    <property type="entry name" value="cyt_b5_reduct_like"/>
    <property type="match status" value="1"/>
</dbReference>
<name>A0A0B7NCY8_9FUNG</name>
<evidence type="ECO:0000256" key="14">
    <source>
        <dbReference type="ARBA" id="ARBA00047682"/>
    </source>
</evidence>
<keyword evidence="11 17" id="KW-0520">NAD</keyword>
<dbReference type="FunFam" id="2.40.30.10:FF:000032">
    <property type="entry name" value="NADH-cytochrome b5 reductase"/>
    <property type="match status" value="1"/>
</dbReference>
<feature type="binding site" evidence="16">
    <location>
        <position position="104"/>
    </location>
    <ligand>
        <name>FAD</name>
        <dbReference type="ChEBI" id="CHEBI:57692"/>
    </ligand>
</feature>
<evidence type="ECO:0000256" key="6">
    <source>
        <dbReference type="ARBA" id="ARBA00022692"/>
    </source>
</evidence>
<dbReference type="PROSITE" id="PS51384">
    <property type="entry name" value="FAD_FR"/>
    <property type="match status" value="1"/>
</dbReference>
<dbReference type="OrthoDB" id="432685at2759"/>
<dbReference type="PRINTS" id="PR00371">
    <property type="entry name" value="FPNCR"/>
</dbReference>
<evidence type="ECO:0000313" key="21">
    <source>
        <dbReference type="Proteomes" id="UP000054107"/>
    </source>
</evidence>
<evidence type="ECO:0000256" key="15">
    <source>
        <dbReference type="ARBA" id="ARBA00049138"/>
    </source>
</evidence>
<evidence type="ECO:0000256" key="11">
    <source>
        <dbReference type="ARBA" id="ARBA00023027"/>
    </source>
</evidence>
<keyword evidence="12" id="KW-0496">Mitochondrion</keyword>
<keyword evidence="8 16" id="KW-0274">FAD</keyword>
<comment type="subcellular location">
    <subcellularLocation>
        <location evidence="2">Mitochondrion outer membrane</location>
    </subcellularLocation>
</comment>
<evidence type="ECO:0000256" key="8">
    <source>
        <dbReference type="ARBA" id="ARBA00022827"/>
    </source>
</evidence>
<dbReference type="EC" id="1.6.2.2" evidence="17"/>
<evidence type="ECO:0000256" key="18">
    <source>
        <dbReference type="SAM" id="Phobius"/>
    </source>
</evidence>
<proteinExistence type="inferred from homology"/>
<comment type="similarity">
    <text evidence="4 17">Belongs to the flavoprotein pyridine nucleotide cytochrome reductase family.</text>
</comment>
<feature type="binding site" evidence="16">
    <location>
        <position position="87"/>
    </location>
    <ligand>
        <name>FAD</name>
        <dbReference type="ChEBI" id="CHEBI:57692"/>
    </ligand>
</feature>
<feature type="transmembrane region" description="Helical" evidence="18">
    <location>
        <begin position="6"/>
        <end position="25"/>
    </location>
</feature>
<evidence type="ECO:0000256" key="4">
    <source>
        <dbReference type="ARBA" id="ARBA00006105"/>
    </source>
</evidence>
<dbReference type="GO" id="GO:0005741">
    <property type="term" value="C:mitochondrial outer membrane"/>
    <property type="evidence" value="ECO:0007669"/>
    <property type="project" value="UniProtKB-SubCell"/>
</dbReference>
<evidence type="ECO:0000256" key="5">
    <source>
        <dbReference type="ARBA" id="ARBA00022630"/>
    </source>
</evidence>
<keyword evidence="7" id="KW-1000">Mitochondrion outer membrane</keyword>
<feature type="domain" description="FAD-binding FR-type" evidence="19">
    <location>
        <begin position="35"/>
        <end position="138"/>
    </location>
</feature>
<evidence type="ECO:0000256" key="17">
    <source>
        <dbReference type="RuleBase" id="RU361226"/>
    </source>
</evidence>
<evidence type="ECO:0000313" key="20">
    <source>
        <dbReference type="EMBL" id="CEP13242.1"/>
    </source>
</evidence>
<comment type="cofactor">
    <cofactor evidence="1 16 17">
        <name>FAD</name>
        <dbReference type="ChEBI" id="CHEBI:57692"/>
    </cofactor>
</comment>
<evidence type="ECO:0000256" key="13">
    <source>
        <dbReference type="ARBA" id="ARBA00023136"/>
    </source>
</evidence>
<comment type="pathway">
    <text evidence="3">Protein modification; peptidyl-diphthamide biosynthesis.</text>
</comment>
<dbReference type="PANTHER" id="PTHR19370">
    <property type="entry name" value="NADH-CYTOCHROME B5 REDUCTASE"/>
    <property type="match status" value="1"/>
</dbReference>
<dbReference type="InterPro" id="IPR001834">
    <property type="entry name" value="CBR-like"/>
</dbReference>
<dbReference type="Gene3D" id="2.40.30.10">
    <property type="entry name" value="Translation factors"/>
    <property type="match status" value="1"/>
</dbReference>
<dbReference type="InterPro" id="IPR039261">
    <property type="entry name" value="FNR_nucleotide-bd"/>
</dbReference>
<keyword evidence="13 18" id="KW-0472">Membrane</keyword>
<dbReference type="Pfam" id="PF00175">
    <property type="entry name" value="NAD_binding_1"/>
    <property type="match status" value="1"/>
</dbReference>
<protein>
    <recommendedName>
        <fullName evidence="17">NADH-cytochrome b5 reductase</fullName>
        <ecNumber evidence="17">1.6.2.2</ecNumber>
    </recommendedName>
</protein>
<dbReference type="STRING" id="35722.A0A0B7NCY8"/>
<comment type="catalytic activity">
    <reaction evidence="15">
        <text>2 Fe(3+)-[Dph3] + NADH = 2 Fe(2+)-[Dph3] + NAD(+) + H(+)</text>
        <dbReference type="Rhea" id="RHEA:71231"/>
        <dbReference type="Rhea" id="RHEA-COMP:18002"/>
        <dbReference type="Rhea" id="RHEA-COMP:18003"/>
        <dbReference type="ChEBI" id="CHEBI:15378"/>
        <dbReference type="ChEBI" id="CHEBI:29033"/>
        <dbReference type="ChEBI" id="CHEBI:29034"/>
        <dbReference type="ChEBI" id="CHEBI:57540"/>
        <dbReference type="ChEBI" id="CHEBI:57945"/>
        <dbReference type="ChEBI" id="CHEBI:83228"/>
    </reaction>
    <physiologicalReaction direction="left-to-right" evidence="15">
        <dbReference type="Rhea" id="RHEA:71232"/>
    </physiologicalReaction>
</comment>
<evidence type="ECO:0000256" key="10">
    <source>
        <dbReference type="ARBA" id="ARBA00023002"/>
    </source>
</evidence>
<keyword evidence="6 18" id="KW-0812">Transmembrane</keyword>
<dbReference type="PANTHER" id="PTHR19370:SF184">
    <property type="entry name" value="NADH-CYTOCHROME B5 REDUCTASE-LIKE"/>
    <property type="match status" value="1"/>
</dbReference>
<feature type="binding site" evidence="16">
    <location>
        <position position="89"/>
    </location>
    <ligand>
        <name>FAD</name>
        <dbReference type="ChEBI" id="CHEBI:57692"/>
    </ligand>
</feature>
<dbReference type="SUPFAM" id="SSF52343">
    <property type="entry name" value="Ferredoxin reductase-like, C-terminal NADP-linked domain"/>
    <property type="match status" value="1"/>
</dbReference>
<evidence type="ECO:0000256" key="7">
    <source>
        <dbReference type="ARBA" id="ARBA00022787"/>
    </source>
</evidence>
<dbReference type="Proteomes" id="UP000054107">
    <property type="component" value="Unassembled WGS sequence"/>
</dbReference>
<keyword evidence="5 16" id="KW-0285">Flavoprotein</keyword>
<dbReference type="InterPro" id="IPR001709">
    <property type="entry name" value="Flavoprot_Pyr_Nucl_cyt_Rdtase"/>
</dbReference>
<feature type="binding site" evidence="16">
    <location>
        <position position="114"/>
    </location>
    <ligand>
        <name>FAD</name>
        <dbReference type="ChEBI" id="CHEBI:57692"/>
    </ligand>
</feature>
<feature type="binding site" evidence="16">
    <location>
        <position position="106"/>
    </location>
    <ligand>
        <name>FAD</name>
        <dbReference type="ChEBI" id="CHEBI:57692"/>
    </ligand>
</feature>
<dbReference type="AlphaFoldDB" id="A0A0B7NCY8"/>
<dbReference type="PRINTS" id="PR00406">
    <property type="entry name" value="CYTB5RDTASE"/>
</dbReference>
<evidence type="ECO:0000256" key="16">
    <source>
        <dbReference type="PIRSR" id="PIRSR601834-1"/>
    </source>
</evidence>
<feature type="binding site" evidence="16">
    <location>
        <position position="155"/>
    </location>
    <ligand>
        <name>FAD</name>
        <dbReference type="ChEBI" id="CHEBI:57692"/>
    </ligand>
</feature>
<evidence type="ECO:0000256" key="2">
    <source>
        <dbReference type="ARBA" id="ARBA00004294"/>
    </source>
</evidence>
<gene>
    <name evidence="20" type="primary">PARPA_07291.1 scaffold 26887</name>
</gene>
<dbReference type="FunFam" id="3.40.50.80:FF:000019">
    <property type="entry name" value="NADH-cytochrome b5 reductase"/>
    <property type="match status" value="1"/>
</dbReference>
<organism evidence="20 21">
    <name type="scientific">Parasitella parasitica</name>
    <dbReference type="NCBI Taxonomy" id="35722"/>
    <lineage>
        <taxon>Eukaryota</taxon>
        <taxon>Fungi</taxon>
        <taxon>Fungi incertae sedis</taxon>
        <taxon>Mucoromycota</taxon>
        <taxon>Mucoromycotina</taxon>
        <taxon>Mucoromycetes</taxon>
        <taxon>Mucorales</taxon>
        <taxon>Mucorineae</taxon>
        <taxon>Mucoraceae</taxon>
        <taxon>Parasitella</taxon>
    </lineage>
</organism>
<sequence>MDSVQSLLPYLIPAVIAAGSAYFFLNKQSEVLDAKVFKKFKLAEKIVISHNTAIYRFALPRKDARLGLPIGQHVSVMAEINGKQISRSYTPTSSDDDFGHFDLLIKSYPAGNISRLFSELKVGDEMAVRGPKGNFNYTPNMCRAIGMIAGGTGITPMLQIIHAICKNPNDKTQVNLIFGNVTEEDILLREELDQLAEKHDNINVYHVLNSPPANWSQGVGFVTADMIREHCPAPADDIKVLLCGPLPMVKAMAENLTELGYDKPRAISQLGDQVFKF</sequence>
<keyword evidence="21" id="KW-1185">Reference proteome</keyword>
<dbReference type="GO" id="GO:0090524">
    <property type="term" value="F:cytochrome-b5 reductase activity, acting on NADH"/>
    <property type="evidence" value="ECO:0007669"/>
    <property type="project" value="UniProtKB-EC"/>
</dbReference>